<gene>
    <name evidence="1" type="ORF">PHET_05531</name>
</gene>
<proteinExistence type="predicted"/>
<accession>A0A8J4WRI1</accession>
<keyword evidence="2" id="KW-1185">Reference proteome</keyword>
<dbReference type="EMBL" id="LUCH01002624">
    <property type="protein sequence ID" value="KAF5401215.1"/>
    <property type="molecule type" value="Genomic_DNA"/>
</dbReference>
<evidence type="ECO:0000313" key="2">
    <source>
        <dbReference type="Proteomes" id="UP000748531"/>
    </source>
</evidence>
<sequence>MPQKCSIIVHFLDKETTINECLFELIQCLRTSDTEREQFKLLHLETRLAAQKTMDTEERPNSCFLAVEFVEKYDNDLCDLLEALECVDKVQVHLEEHAENSEFYPKDFDLN</sequence>
<comment type="caution">
    <text evidence="1">The sequence shown here is derived from an EMBL/GenBank/DDBJ whole genome shotgun (WGS) entry which is preliminary data.</text>
</comment>
<dbReference type="Proteomes" id="UP000748531">
    <property type="component" value="Unassembled WGS sequence"/>
</dbReference>
<name>A0A8J4WRI1_9TREM</name>
<dbReference type="OrthoDB" id="10324687at2759"/>
<reference evidence="1" key="1">
    <citation type="submission" date="2019-05" db="EMBL/GenBank/DDBJ databases">
        <title>Annotation for the trematode Paragonimus heterotremus.</title>
        <authorList>
            <person name="Choi Y.-J."/>
        </authorList>
    </citation>
    <scope>NUCLEOTIDE SEQUENCE</scope>
    <source>
        <strain evidence="1">LC</strain>
    </source>
</reference>
<evidence type="ECO:0000313" key="1">
    <source>
        <dbReference type="EMBL" id="KAF5401215.1"/>
    </source>
</evidence>
<protein>
    <submittedName>
        <fullName evidence="1">Uncharacterized protein</fullName>
    </submittedName>
</protein>
<organism evidence="1 2">
    <name type="scientific">Paragonimus heterotremus</name>
    <dbReference type="NCBI Taxonomy" id="100268"/>
    <lineage>
        <taxon>Eukaryota</taxon>
        <taxon>Metazoa</taxon>
        <taxon>Spiralia</taxon>
        <taxon>Lophotrochozoa</taxon>
        <taxon>Platyhelminthes</taxon>
        <taxon>Trematoda</taxon>
        <taxon>Digenea</taxon>
        <taxon>Plagiorchiida</taxon>
        <taxon>Troglotremata</taxon>
        <taxon>Troglotrematidae</taxon>
        <taxon>Paragonimus</taxon>
    </lineage>
</organism>
<dbReference type="AlphaFoldDB" id="A0A8J4WRI1"/>